<evidence type="ECO:0000313" key="1">
    <source>
        <dbReference type="EMBL" id="QTA84410.1"/>
    </source>
</evidence>
<reference evidence="1" key="1">
    <citation type="journal article" date="2021" name="Microb. Physiol.">
        <title>Proteogenomic Insights into the Physiology of Marine, Sulfate-Reducing, Filamentous Desulfonema limicola and Desulfonema magnum.</title>
        <authorList>
            <person name="Schnaars V."/>
            <person name="Wohlbrand L."/>
            <person name="Scheve S."/>
            <person name="Hinrichs C."/>
            <person name="Reinhardt R."/>
            <person name="Rabus R."/>
        </authorList>
    </citation>
    <scope>NUCLEOTIDE SEQUENCE</scope>
    <source>
        <strain evidence="1">4be13</strain>
    </source>
</reference>
<accession>A0A975BFM6</accession>
<gene>
    <name evidence="1" type="ORF">dnm_004060</name>
</gene>
<proteinExistence type="predicted"/>
<protein>
    <submittedName>
        <fullName evidence="1">Uncharacterized protein</fullName>
    </submittedName>
</protein>
<dbReference type="EMBL" id="CP061800">
    <property type="protein sequence ID" value="QTA84410.1"/>
    <property type="molecule type" value="Genomic_DNA"/>
</dbReference>
<keyword evidence="2" id="KW-1185">Reference proteome</keyword>
<dbReference type="Proteomes" id="UP000663722">
    <property type="component" value="Chromosome"/>
</dbReference>
<sequence>MKKNKKYYNSLGNKYLGKSFLYFPGKKPGFFPGMTRRP</sequence>
<evidence type="ECO:0000313" key="2">
    <source>
        <dbReference type="Proteomes" id="UP000663722"/>
    </source>
</evidence>
<dbReference type="AlphaFoldDB" id="A0A975BFM6"/>
<dbReference type="KEGG" id="dmm:dnm_004060"/>
<organism evidence="1 2">
    <name type="scientific">Desulfonema magnum</name>
    <dbReference type="NCBI Taxonomy" id="45655"/>
    <lineage>
        <taxon>Bacteria</taxon>
        <taxon>Pseudomonadati</taxon>
        <taxon>Thermodesulfobacteriota</taxon>
        <taxon>Desulfobacteria</taxon>
        <taxon>Desulfobacterales</taxon>
        <taxon>Desulfococcaceae</taxon>
        <taxon>Desulfonema</taxon>
    </lineage>
</organism>
<name>A0A975BFM6_9BACT</name>